<feature type="domain" description="Major facilitator superfamily (MFS) profile" evidence="7">
    <location>
        <begin position="52"/>
        <end position="475"/>
    </location>
</feature>
<gene>
    <name evidence="8" type="ORF">RHS04_04955</name>
</gene>
<feature type="transmembrane region" description="Helical" evidence="6">
    <location>
        <begin position="159"/>
        <end position="179"/>
    </location>
</feature>
<dbReference type="EMBL" id="JACYCC010000038">
    <property type="protein sequence ID" value="KAF8678709.1"/>
    <property type="molecule type" value="Genomic_DNA"/>
</dbReference>
<feature type="transmembrane region" description="Helical" evidence="6">
    <location>
        <begin position="446"/>
        <end position="468"/>
    </location>
</feature>
<dbReference type="PROSITE" id="PS50850">
    <property type="entry name" value="MFS"/>
    <property type="match status" value="1"/>
</dbReference>
<feature type="transmembrane region" description="Helical" evidence="6">
    <location>
        <begin position="44"/>
        <end position="65"/>
    </location>
</feature>
<comment type="subcellular location">
    <subcellularLocation>
        <location evidence="1">Membrane</location>
        <topology evidence="1">Multi-pass membrane protein</topology>
    </subcellularLocation>
</comment>
<feature type="transmembrane region" description="Helical" evidence="6">
    <location>
        <begin position="414"/>
        <end position="434"/>
    </location>
</feature>
<dbReference type="GO" id="GO:0022857">
    <property type="term" value="F:transmembrane transporter activity"/>
    <property type="evidence" value="ECO:0007669"/>
    <property type="project" value="InterPro"/>
</dbReference>
<name>A0A8H7H7P9_9AGAM</name>
<comment type="caution">
    <text evidence="8">The sequence shown here is derived from an EMBL/GenBank/DDBJ whole genome shotgun (WGS) entry which is preliminary data.</text>
</comment>
<feature type="transmembrane region" description="Helical" evidence="6">
    <location>
        <begin position="326"/>
        <end position="343"/>
    </location>
</feature>
<feature type="transmembrane region" description="Helical" evidence="6">
    <location>
        <begin position="191"/>
        <end position="210"/>
    </location>
</feature>
<dbReference type="InterPro" id="IPR020846">
    <property type="entry name" value="MFS_dom"/>
</dbReference>
<dbReference type="PANTHER" id="PTHR43791:SF36">
    <property type="entry name" value="TRANSPORTER, PUTATIVE (AFU_ORTHOLOGUE AFUA_6G08340)-RELATED"/>
    <property type="match status" value="1"/>
</dbReference>
<dbReference type="FunFam" id="1.20.1250.20:FF:000013">
    <property type="entry name" value="MFS general substrate transporter"/>
    <property type="match status" value="1"/>
</dbReference>
<dbReference type="GO" id="GO:0016020">
    <property type="term" value="C:membrane"/>
    <property type="evidence" value="ECO:0007669"/>
    <property type="project" value="UniProtKB-SubCell"/>
</dbReference>
<evidence type="ECO:0000313" key="9">
    <source>
        <dbReference type="Proteomes" id="UP000650582"/>
    </source>
</evidence>
<protein>
    <submittedName>
        <fullName evidence="8">Mfs general substrate transporter</fullName>
    </submittedName>
</protein>
<evidence type="ECO:0000256" key="6">
    <source>
        <dbReference type="SAM" id="Phobius"/>
    </source>
</evidence>
<feature type="transmembrane region" description="Helical" evidence="6">
    <location>
        <begin position="289"/>
        <end position="314"/>
    </location>
</feature>
<evidence type="ECO:0000259" key="7">
    <source>
        <dbReference type="PROSITE" id="PS50850"/>
    </source>
</evidence>
<evidence type="ECO:0000256" key="2">
    <source>
        <dbReference type="ARBA" id="ARBA00022448"/>
    </source>
</evidence>
<dbReference type="SUPFAM" id="SSF103473">
    <property type="entry name" value="MFS general substrate transporter"/>
    <property type="match status" value="1"/>
</dbReference>
<keyword evidence="5 6" id="KW-0472">Membrane</keyword>
<evidence type="ECO:0000256" key="3">
    <source>
        <dbReference type="ARBA" id="ARBA00022692"/>
    </source>
</evidence>
<sequence>MADTSADRQNVEIDEKEVPQQLVYQQDGGKVSMAAPMDKAEQRLVWKLDLLIMPITFILYLLAYLDRSNLGNAKLQGLESTLMPNDESGNQFALLSAINSLNFDCKAIRKCLYRPDAIRTNTSQQPPNIVIGIVTIAWGAASSLQAVAFNYAGVTTARYFLGLFEAGFGPVIPFYYSLFYLKSEHGFRTSFFISAAPLAGAFGGLIAYGVQHIHSHIATWRILFLIEGLPTILVGILVLLLLPSRPETTKWLTEDERKLAQRRLNREVASEGRSINWKHVIMSFTDYKAWMICLMYQSLNVALSSISVFLPTIVKTLGYTNAKAQLMTVPPYACAGVVMLVVAKISDRAKVRGPFVAAVLVLSAIGYTILLAVPTTATKARYGAIFLAVSGTYSGIPLAMSWTTGNAGSETRRGVNMAMLNTIGHSMAVLGSYIYPSREGPAYTRGFAICCGFAWWGAFLALVLSLLLHLENRRRDRREGKPSQGETPNTAINADKAEGFRYVL</sequence>
<keyword evidence="3 6" id="KW-0812">Transmembrane</keyword>
<evidence type="ECO:0000256" key="1">
    <source>
        <dbReference type="ARBA" id="ARBA00004141"/>
    </source>
</evidence>
<evidence type="ECO:0000256" key="5">
    <source>
        <dbReference type="ARBA" id="ARBA00023136"/>
    </source>
</evidence>
<feature type="transmembrane region" description="Helical" evidence="6">
    <location>
        <begin position="355"/>
        <end position="374"/>
    </location>
</feature>
<dbReference type="InterPro" id="IPR036259">
    <property type="entry name" value="MFS_trans_sf"/>
</dbReference>
<dbReference type="Gene3D" id="1.20.1250.20">
    <property type="entry name" value="MFS general substrate transporter like domains"/>
    <property type="match status" value="2"/>
</dbReference>
<dbReference type="Pfam" id="PF07690">
    <property type="entry name" value="MFS_1"/>
    <property type="match status" value="1"/>
</dbReference>
<dbReference type="Proteomes" id="UP000650582">
    <property type="component" value="Unassembled WGS sequence"/>
</dbReference>
<dbReference type="InterPro" id="IPR011701">
    <property type="entry name" value="MFS"/>
</dbReference>
<dbReference type="AlphaFoldDB" id="A0A8H7H7P9"/>
<proteinExistence type="predicted"/>
<feature type="transmembrane region" description="Helical" evidence="6">
    <location>
        <begin position="129"/>
        <end position="153"/>
    </location>
</feature>
<organism evidence="8 9">
    <name type="scientific">Rhizoctonia solani</name>
    <dbReference type="NCBI Taxonomy" id="456999"/>
    <lineage>
        <taxon>Eukaryota</taxon>
        <taxon>Fungi</taxon>
        <taxon>Dikarya</taxon>
        <taxon>Basidiomycota</taxon>
        <taxon>Agaricomycotina</taxon>
        <taxon>Agaricomycetes</taxon>
        <taxon>Cantharellales</taxon>
        <taxon>Ceratobasidiaceae</taxon>
        <taxon>Rhizoctonia</taxon>
    </lineage>
</organism>
<dbReference type="PANTHER" id="PTHR43791">
    <property type="entry name" value="PERMEASE-RELATED"/>
    <property type="match status" value="1"/>
</dbReference>
<keyword evidence="2" id="KW-0813">Transport</keyword>
<feature type="transmembrane region" description="Helical" evidence="6">
    <location>
        <begin position="380"/>
        <end position="402"/>
    </location>
</feature>
<keyword evidence="4 6" id="KW-1133">Transmembrane helix</keyword>
<accession>A0A8H7H7P9</accession>
<feature type="transmembrane region" description="Helical" evidence="6">
    <location>
        <begin position="222"/>
        <end position="242"/>
    </location>
</feature>
<evidence type="ECO:0000313" key="8">
    <source>
        <dbReference type="EMBL" id="KAF8678709.1"/>
    </source>
</evidence>
<evidence type="ECO:0000256" key="4">
    <source>
        <dbReference type="ARBA" id="ARBA00022989"/>
    </source>
</evidence>
<reference evidence="8" key="1">
    <citation type="submission" date="2020-09" db="EMBL/GenBank/DDBJ databases">
        <title>Comparative genome analyses of four rice-infecting Rhizoctonia solani isolates reveal extensive enrichment of homogalacturonan modification genes.</title>
        <authorList>
            <person name="Lee D.-Y."/>
            <person name="Jeon J."/>
            <person name="Kim K.-T."/>
            <person name="Cheong K."/>
            <person name="Song H."/>
            <person name="Choi G."/>
            <person name="Ko J."/>
            <person name="Opiyo S.O."/>
            <person name="Zuo S."/>
            <person name="Madhav S."/>
            <person name="Lee Y.-H."/>
            <person name="Wang G.-L."/>
        </authorList>
    </citation>
    <scope>NUCLEOTIDE SEQUENCE</scope>
    <source>
        <strain evidence="8">AG1-IA YN-7</strain>
    </source>
</reference>